<comment type="caution">
    <text evidence="3">The sequence shown here is derived from an EMBL/GenBank/DDBJ whole genome shotgun (WGS) entry which is preliminary data.</text>
</comment>
<sequence>MSKDNLPTPPDSPQSEGETSAFQTSDKLNVTAQNVADYLAEHPDFFTDYPDLVAELALPHQQKGTVSLVEMQTEQLRTQLHQQRQELASLIRTADNNEQLFQVYAQLLQSLYNCTTIDSVEDALHQCFKGELAFANVTVDLFVKSPDFANFQHHQLIEKRFKNSDFFFGRLGQAETKQIFNDASVNSCALMLLGEAEKLGILAVGSDSPTHFHPDMDTLFLLQLKRLLEQVLRRILEK</sequence>
<dbReference type="PANTHER" id="PTHR38765">
    <property type="entry name" value="DUF484 DOMAIN-CONTAINING PROTEIN"/>
    <property type="match status" value="1"/>
</dbReference>
<dbReference type="EMBL" id="JANATA010000005">
    <property type="protein sequence ID" value="MCP3428230.1"/>
    <property type="molecule type" value="Genomic_DNA"/>
</dbReference>
<protein>
    <submittedName>
        <fullName evidence="3">DUF484 family protein</fullName>
    </submittedName>
</protein>
<feature type="region of interest" description="Disordered" evidence="2">
    <location>
        <begin position="1"/>
        <end position="26"/>
    </location>
</feature>
<keyword evidence="1" id="KW-0175">Coiled coil</keyword>
<reference evidence="3" key="1">
    <citation type="submission" date="2022-07" db="EMBL/GenBank/DDBJ databases">
        <title>Characterization of the Novel Bacterium Alteromonas immobilis LMIT006 and Alteromonas gregis LMIT007.</title>
        <authorList>
            <person name="Lin X."/>
        </authorList>
    </citation>
    <scope>NUCLEOTIDE SEQUENCE</scope>
    <source>
        <strain evidence="3">LMIT007</strain>
    </source>
</reference>
<keyword evidence="4" id="KW-1185">Reference proteome</keyword>
<name>A0AA42BKY7_9ALTE</name>
<dbReference type="Proteomes" id="UP001165413">
    <property type="component" value="Unassembled WGS sequence"/>
</dbReference>
<evidence type="ECO:0000256" key="2">
    <source>
        <dbReference type="SAM" id="MobiDB-lite"/>
    </source>
</evidence>
<accession>A0AA42BKY7</accession>
<proteinExistence type="predicted"/>
<dbReference type="Pfam" id="PF04340">
    <property type="entry name" value="DUF484"/>
    <property type="match status" value="1"/>
</dbReference>
<evidence type="ECO:0000256" key="1">
    <source>
        <dbReference type="SAM" id="Coils"/>
    </source>
</evidence>
<dbReference type="RefSeq" id="WP_254099350.1">
    <property type="nucleotide sequence ID" value="NZ_JANATA010000005.1"/>
</dbReference>
<gene>
    <name evidence="3" type="ORF">NLF92_04650</name>
</gene>
<evidence type="ECO:0000313" key="4">
    <source>
        <dbReference type="Proteomes" id="UP001165413"/>
    </source>
</evidence>
<dbReference type="InterPro" id="IPR029016">
    <property type="entry name" value="GAF-like_dom_sf"/>
</dbReference>
<dbReference type="InterPro" id="IPR007435">
    <property type="entry name" value="DUF484"/>
</dbReference>
<dbReference type="AlphaFoldDB" id="A0AA42BKY7"/>
<dbReference type="PANTHER" id="PTHR38765:SF1">
    <property type="entry name" value="DUF484 DOMAIN-CONTAINING PROTEIN"/>
    <property type="match status" value="1"/>
</dbReference>
<dbReference type="Gene3D" id="3.30.450.40">
    <property type="match status" value="1"/>
</dbReference>
<organism evidence="3 4">
    <name type="scientific">Opacimonas viscosa</name>
    <dbReference type="NCBI Taxonomy" id="2961944"/>
    <lineage>
        <taxon>Bacteria</taxon>
        <taxon>Pseudomonadati</taxon>
        <taxon>Pseudomonadota</taxon>
        <taxon>Gammaproteobacteria</taxon>
        <taxon>Alteromonadales</taxon>
        <taxon>Alteromonadaceae</taxon>
        <taxon>Opacimonas</taxon>
    </lineage>
</organism>
<feature type="compositionally biased region" description="Polar residues" evidence="2">
    <location>
        <begin position="13"/>
        <end position="26"/>
    </location>
</feature>
<evidence type="ECO:0000313" key="3">
    <source>
        <dbReference type="EMBL" id="MCP3428230.1"/>
    </source>
</evidence>
<feature type="coiled-coil region" evidence="1">
    <location>
        <begin position="73"/>
        <end position="100"/>
    </location>
</feature>